<name>A0AA47MGS8_MERPO</name>
<feature type="transmembrane region" description="Helical" evidence="1">
    <location>
        <begin position="142"/>
        <end position="163"/>
    </location>
</feature>
<keyword evidence="2" id="KW-0732">Signal</keyword>
<evidence type="ECO:0000256" key="1">
    <source>
        <dbReference type="SAM" id="Phobius"/>
    </source>
</evidence>
<dbReference type="PANTHER" id="PTHR14550:SF2">
    <property type="entry name" value="TRANSMEMBRANE PROTEIN 109"/>
    <property type="match status" value="1"/>
</dbReference>
<keyword evidence="1" id="KW-0812">Transmembrane</keyword>
<organism evidence="3 4">
    <name type="scientific">Merluccius polli</name>
    <name type="common">Benguela hake</name>
    <name type="synonym">Merluccius cadenati</name>
    <dbReference type="NCBI Taxonomy" id="89951"/>
    <lineage>
        <taxon>Eukaryota</taxon>
        <taxon>Metazoa</taxon>
        <taxon>Chordata</taxon>
        <taxon>Craniata</taxon>
        <taxon>Vertebrata</taxon>
        <taxon>Euteleostomi</taxon>
        <taxon>Actinopterygii</taxon>
        <taxon>Neopterygii</taxon>
        <taxon>Teleostei</taxon>
        <taxon>Neoteleostei</taxon>
        <taxon>Acanthomorphata</taxon>
        <taxon>Zeiogadaria</taxon>
        <taxon>Gadariae</taxon>
        <taxon>Gadiformes</taxon>
        <taxon>Gadoidei</taxon>
        <taxon>Merlucciidae</taxon>
        <taxon>Merluccius</taxon>
    </lineage>
</organism>
<sequence length="245" mass="26776">MTSVTAAASSSMLAAWWCWWCLSAVLAQRDAAPFTDDVSPVNLRTLITGTWKDVRQYVDSVVGTNLIPSTMERAVLCLESVLGQENFYTAAMFVEMIIRFLAEGAASGLNVIAVYVTEILRVTGIDVPLSFPRFTPEGVTAVAQWGLLALIGYWLLTVLLRLFICIVRRVFWMLKTVAALWLFGLIVSDGRASADTTAVRLASLVLVCVVLGVAFPGAEKTVAAERRLSQLEGRLTALERRKGAE</sequence>
<gene>
    <name evidence="3" type="ORF">N1851_023285</name>
</gene>
<dbReference type="GO" id="GO:0042771">
    <property type="term" value="P:intrinsic apoptotic signaling pathway in response to DNA damage by p53 class mediator"/>
    <property type="evidence" value="ECO:0007669"/>
    <property type="project" value="TreeGrafter"/>
</dbReference>
<dbReference type="Pfam" id="PF14965">
    <property type="entry name" value="BRI3BP"/>
    <property type="match status" value="1"/>
</dbReference>
<accession>A0AA47MGS8</accession>
<protein>
    <submittedName>
        <fullName evidence="3">Uncharacterized protein</fullName>
    </submittedName>
</protein>
<keyword evidence="1" id="KW-0472">Membrane</keyword>
<dbReference type="EMBL" id="JAOPHQ010004293">
    <property type="protein sequence ID" value="KAK0139811.1"/>
    <property type="molecule type" value="Genomic_DNA"/>
</dbReference>
<feature type="chain" id="PRO_5041329485" evidence="2">
    <location>
        <begin position="28"/>
        <end position="245"/>
    </location>
</feature>
<dbReference type="InterPro" id="IPR039492">
    <property type="entry name" value="TMEM109"/>
</dbReference>
<keyword evidence="1" id="KW-1133">Transmembrane helix</keyword>
<dbReference type="AlphaFoldDB" id="A0AA47MGS8"/>
<feature type="transmembrane region" description="Helical" evidence="1">
    <location>
        <begin position="199"/>
        <end position="218"/>
    </location>
</feature>
<keyword evidence="4" id="KW-1185">Reference proteome</keyword>
<feature type="signal peptide" evidence="2">
    <location>
        <begin position="1"/>
        <end position="27"/>
    </location>
</feature>
<comment type="caution">
    <text evidence="3">The sequence shown here is derived from an EMBL/GenBank/DDBJ whole genome shotgun (WGS) entry which is preliminary data.</text>
</comment>
<reference evidence="3" key="1">
    <citation type="journal article" date="2023" name="Front. Mar. Sci.">
        <title>A new Merluccius polli reference genome to investigate the effects of global change in West African waters.</title>
        <authorList>
            <person name="Mateo J.L."/>
            <person name="Blanco-Fernandez C."/>
            <person name="Garcia-Vazquez E."/>
            <person name="Machado-Schiaffino G."/>
        </authorList>
    </citation>
    <scope>NUCLEOTIDE SEQUENCE</scope>
    <source>
        <strain evidence="3">C29</strain>
        <tissue evidence="3">Fin</tissue>
    </source>
</reference>
<dbReference type="PANTHER" id="PTHR14550">
    <property type="entry name" value="TRANSMEMBRANE PROTEIN 109"/>
    <property type="match status" value="1"/>
</dbReference>
<feature type="transmembrane region" description="Helical" evidence="1">
    <location>
        <begin position="170"/>
        <end position="187"/>
    </location>
</feature>
<dbReference type="GO" id="GO:0071480">
    <property type="term" value="P:cellular response to gamma radiation"/>
    <property type="evidence" value="ECO:0007669"/>
    <property type="project" value="InterPro"/>
</dbReference>
<proteinExistence type="predicted"/>
<evidence type="ECO:0000313" key="3">
    <source>
        <dbReference type="EMBL" id="KAK0139811.1"/>
    </source>
</evidence>
<evidence type="ECO:0000256" key="2">
    <source>
        <dbReference type="SAM" id="SignalP"/>
    </source>
</evidence>
<evidence type="ECO:0000313" key="4">
    <source>
        <dbReference type="Proteomes" id="UP001174136"/>
    </source>
</evidence>
<dbReference type="Proteomes" id="UP001174136">
    <property type="component" value="Unassembled WGS sequence"/>
</dbReference>